<dbReference type="KEGG" id="nco:AAW31_17940"/>
<accession>A0A0F7KK81</accession>
<dbReference type="RefSeq" id="WP_046851287.1">
    <property type="nucleotide sequence ID" value="NZ_CP011451.1"/>
</dbReference>
<sequence>MTMQNITTTEPVNISTKSIAKQLETDIAKLERFTAILSDLVRLTNDDEIGVLTENGRDLYDKINCSLSQLLRKLEEHKTEEVKKHYAILSCPDRSLCDESPEHQGHIYEFDTKKDRDAFLSVIINPLFQKVVVIV</sequence>
<keyword evidence="2" id="KW-1185">Reference proteome</keyword>
<gene>
    <name evidence="1" type="ORF">AAW31_17940</name>
</gene>
<evidence type="ECO:0000313" key="2">
    <source>
        <dbReference type="Proteomes" id="UP000034156"/>
    </source>
</evidence>
<name>A0A0F7KK81_9PROT</name>
<dbReference type="PATRIC" id="fig|44574.3.peg.4311"/>
<reference evidence="1 2" key="2">
    <citation type="journal article" date="2016" name="Genome Announc.">
        <title>Genome Sequence of Nitrosomonas communis Strain Nm2, a Mesophilic Ammonia-Oxidizing Bacterium Isolated from Mediterranean Soil.</title>
        <authorList>
            <person name="Kozlowski J.A."/>
            <person name="Kits K.D."/>
            <person name="Stein L.Y."/>
        </authorList>
    </citation>
    <scope>NUCLEOTIDE SEQUENCE [LARGE SCALE GENOMIC DNA]</scope>
    <source>
        <strain evidence="1 2">Nm2</strain>
    </source>
</reference>
<dbReference type="OrthoDB" id="9888452at2"/>
<dbReference type="AlphaFoldDB" id="A0A0F7KK81"/>
<protein>
    <submittedName>
        <fullName evidence="1">Uncharacterized protein</fullName>
    </submittedName>
</protein>
<reference evidence="2" key="1">
    <citation type="submission" date="2015-05" db="EMBL/GenBank/DDBJ databases">
        <title>Draft genome of Nitrosomonas communis strain Nm2.</title>
        <authorList>
            <person name="Kozlowski J.A."/>
            <person name="Kits K.D."/>
            <person name="Stein L.Y."/>
        </authorList>
    </citation>
    <scope>NUCLEOTIDE SEQUENCE [LARGE SCALE GENOMIC DNA]</scope>
    <source>
        <strain evidence="2">Nm2</strain>
    </source>
</reference>
<organism evidence="1 2">
    <name type="scientific">Nitrosomonas communis</name>
    <dbReference type="NCBI Taxonomy" id="44574"/>
    <lineage>
        <taxon>Bacteria</taxon>
        <taxon>Pseudomonadati</taxon>
        <taxon>Pseudomonadota</taxon>
        <taxon>Betaproteobacteria</taxon>
        <taxon>Nitrosomonadales</taxon>
        <taxon>Nitrosomonadaceae</taxon>
        <taxon>Nitrosomonas</taxon>
    </lineage>
</organism>
<dbReference type="EMBL" id="CP011451">
    <property type="protein sequence ID" value="AKH39267.1"/>
    <property type="molecule type" value="Genomic_DNA"/>
</dbReference>
<proteinExistence type="predicted"/>
<evidence type="ECO:0000313" key="1">
    <source>
        <dbReference type="EMBL" id="AKH39267.1"/>
    </source>
</evidence>
<dbReference type="Proteomes" id="UP000034156">
    <property type="component" value="Chromosome"/>
</dbReference>